<dbReference type="eggNOG" id="COG2976">
    <property type="taxonomic scope" value="Bacteria"/>
</dbReference>
<dbReference type="GO" id="GO:0044877">
    <property type="term" value="F:protein-containing complex binding"/>
    <property type="evidence" value="ECO:0007669"/>
    <property type="project" value="InterPro"/>
</dbReference>
<dbReference type="KEGG" id="xfa:XF_0463"/>
<dbReference type="AlphaFoldDB" id="Q9PG39"/>
<feature type="transmembrane region" description="Helical" evidence="9">
    <location>
        <begin position="31"/>
        <end position="49"/>
    </location>
</feature>
<dbReference type="InterPro" id="IPR011990">
    <property type="entry name" value="TPR-like_helical_dom_sf"/>
</dbReference>
<name>Q9PG39_XYLFA</name>
<dbReference type="STRING" id="160492.XF_0463"/>
<keyword evidence="3 9" id="KW-0812">Transmembrane</keyword>
<sequence length="218" mass="23594">MVLRVLMAIGDLHDEQEHGERIRSWLRKNGVGLLCGVLLGFVFIAAWQWREAKQVDQFTSAAQQFAVFGKLLQAKELGNAAQALAKLNGAPAGLYAELGALQLAKAQSEAGNTAEAIKILRTLPVDSQFKLIADQRLARLLVATGKADEANKLLATRNDDVSFEIQGDALLVLGKREQARERYAKALAMGDSAAPQRRILEIKLMDVGGTLPTPVGPI</sequence>
<protein>
    <recommendedName>
        <fullName evidence="8">Ancillary SecYEG translocon subunit</fullName>
    </recommendedName>
</protein>
<evidence type="ECO:0000256" key="9">
    <source>
        <dbReference type="SAM" id="Phobius"/>
    </source>
</evidence>
<evidence type="ECO:0000313" key="11">
    <source>
        <dbReference type="EMBL" id="AAF83273.1"/>
    </source>
</evidence>
<keyword evidence="2" id="KW-1003">Cell membrane</keyword>
<evidence type="ECO:0000256" key="1">
    <source>
        <dbReference type="ARBA" id="ARBA00004401"/>
    </source>
</evidence>
<dbReference type="SUPFAM" id="SSF48452">
    <property type="entry name" value="TPR-like"/>
    <property type="match status" value="1"/>
</dbReference>
<organism evidence="11 12">
    <name type="scientific">Xylella fastidiosa (strain 9a5c)</name>
    <dbReference type="NCBI Taxonomy" id="160492"/>
    <lineage>
        <taxon>Bacteria</taxon>
        <taxon>Pseudomonadati</taxon>
        <taxon>Pseudomonadota</taxon>
        <taxon>Gammaproteobacteria</taxon>
        <taxon>Lysobacterales</taxon>
        <taxon>Lysobacteraceae</taxon>
        <taxon>Xylella</taxon>
    </lineage>
</organism>
<evidence type="ECO:0000313" key="12">
    <source>
        <dbReference type="Proteomes" id="UP000000812"/>
    </source>
</evidence>
<dbReference type="PANTHER" id="PTHR38035">
    <property type="entry name" value="UPF0070 PROTEIN YFGM"/>
    <property type="match status" value="1"/>
</dbReference>
<dbReference type="InterPro" id="IPR026039">
    <property type="entry name" value="YfgM"/>
</dbReference>
<dbReference type="PANTHER" id="PTHR38035:SF1">
    <property type="entry name" value="ANCILLARY SECYEG TRANSLOCON SUBUNIT"/>
    <property type="match status" value="1"/>
</dbReference>
<dbReference type="Gene3D" id="1.25.40.10">
    <property type="entry name" value="Tetratricopeptide repeat domain"/>
    <property type="match status" value="1"/>
</dbReference>
<dbReference type="Pfam" id="PF09976">
    <property type="entry name" value="TPR_21"/>
    <property type="match status" value="1"/>
</dbReference>
<evidence type="ECO:0000256" key="8">
    <source>
        <dbReference type="ARBA" id="ARBA00024235"/>
    </source>
</evidence>
<evidence type="ECO:0000256" key="7">
    <source>
        <dbReference type="ARBA" id="ARBA00024197"/>
    </source>
</evidence>
<dbReference type="HOGENOM" id="CLU_084785_1_0_6"/>
<evidence type="ECO:0000256" key="2">
    <source>
        <dbReference type="ARBA" id="ARBA00022475"/>
    </source>
</evidence>
<comment type="similarity">
    <text evidence="7">Belongs to the YfgM family.</text>
</comment>
<keyword evidence="5 9" id="KW-0472">Membrane</keyword>
<evidence type="ECO:0000256" key="5">
    <source>
        <dbReference type="ARBA" id="ARBA00023136"/>
    </source>
</evidence>
<feature type="domain" description="Ancillary SecYEG translocon subunit/Cell division coordinator CpoB TPR" evidence="10">
    <location>
        <begin position="23"/>
        <end position="208"/>
    </location>
</feature>
<keyword evidence="6" id="KW-0143">Chaperone</keyword>
<dbReference type="InterPro" id="IPR018704">
    <property type="entry name" value="SecYEG/CpoB_TPR"/>
</dbReference>
<proteinExistence type="inferred from homology"/>
<gene>
    <name evidence="11" type="ordered locus">XF_0463</name>
</gene>
<evidence type="ECO:0000259" key="10">
    <source>
        <dbReference type="Pfam" id="PF09976"/>
    </source>
</evidence>
<comment type="subcellular location">
    <subcellularLocation>
        <location evidence="1">Cell membrane</location>
        <topology evidence="1">Single-pass type II membrane protein</topology>
    </subcellularLocation>
</comment>
<keyword evidence="4 9" id="KW-1133">Transmembrane helix</keyword>
<reference evidence="11 12" key="1">
    <citation type="journal article" date="2000" name="Nature">
        <title>The genome sequence of the plant pathogen Xylella fastidiosa.</title>
        <authorList>
            <person name="Simpson A.J."/>
            <person name="Reinach F.C."/>
            <person name="Arruda P."/>
            <person name="Abreu F.A."/>
            <person name="Acencio M."/>
            <person name="Alvarenga R."/>
            <person name="Alves L.M."/>
            <person name="Araya J.E."/>
            <person name="Baia G.S."/>
            <person name="Baptista C.S."/>
            <person name="Barros M.H."/>
            <person name="Bonaccorsi E.D."/>
            <person name="Bordin S."/>
            <person name="Bove J.M."/>
            <person name="Briones M.R."/>
            <person name="Bueno M.R."/>
            <person name="Camargo A.A."/>
            <person name="Camargo L.E."/>
            <person name="Carraro D.M."/>
            <person name="Carrer H."/>
            <person name="Colauto N.B."/>
            <person name="Colombo C."/>
            <person name="Costa F.F."/>
            <person name="Costa M.C."/>
            <person name="Costa-Neto C.M."/>
            <person name="Coutinho L.L."/>
            <person name="Cristofani M."/>
            <person name="Dias-Neto E."/>
            <person name="Docena C."/>
            <person name="El-Dorry H."/>
            <person name="Facincani A.P."/>
            <person name="Ferreira A.J."/>
            <person name="Ferreira V.C."/>
            <person name="Ferro J.A."/>
            <person name="Fraga J.S."/>
            <person name="Franca S.C."/>
            <person name="Franco M.C."/>
            <person name="Frohme M."/>
            <person name="Furlan L.R."/>
            <person name="Garnier M."/>
            <person name="Goldman G.H."/>
            <person name="Goldman M.H."/>
            <person name="Gomes S.L."/>
            <person name="Gruber A."/>
            <person name="Ho P.L."/>
            <person name="Hoheisel J.D."/>
            <person name="Junqueira M.L."/>
            <person name="Kemper E.L."/>
            <person name="Kitajima J.P."/>
            <person name="Krieger J.E."/>
            <person name="Kuramae E.E."/>
            <person name="Laigret F."/>
            <person name="Lambais M.R."/>
            <person name="Leite L.C."/>
            <person name="Lemos E.G."/>
            <person name="Lemos M.V."/>
            <person name="Lopes S.A."/>
            <person name="Lopes C.R."/>
            <person name="Machado J.A."/>
            <person name="Machado M.A."/>
            <person name="Madeira A.M."/>
            <person name="Madeira H.M."/>
            <person name="Marino C.L."/>
            <person name="Marques M.V."/>
            <person name="Martins E.A."/>
            <person name="Martins E.M."/>
            <person name="Matsukuma A.Y."/>
            <person name="Menck C.F."/>
            <person name="Miracca E.C."/>
            <person name="Miyaki C.Y."/>
            <person name="Monteriro-Vitorello C.B."/>
            <person name="Moon D.H."/>
            <person name="Nagai M.A."/>
            <person name="Nascimento A.L."/>
            <person name="Netto L.E."/>
            <person name="Nhani A.Jr."/>
            <person name="Nobrega F.G."/>
            <person name="Nunes L.R."/>
            <person name="Oliveira M.A."/>
            <person name="de Oliveira M.C."/>
            <person name="de Oliveira R.C."/>
            <person name="Palmieri D.A."/>
            <person name="Paris A."/>
            <person name="Peixoto B.R."/>
            <person name="Pereira G.A."/>
            <person name="Pereira H.A.Jr."/>
            <person name="Pesquero J.B."/>
            <person name="Quaggio R.B."/>
            <person name="Roberto P.G."/>
            <person name="Rodrigues V."/>
            <person name="de M Rosa A.J."/>
            <person name="de Rosa V.E.Jr."/>
            <person name="de Sa R.G."/>
            <person name="Santelli R.V."/>
            <person name="Sawasaki H.E."/>
            <person name="da Silva A.C."/>
            <person name="da Silva A.M."/>
            <person name="da Silva F.R."/>
            <person name="da Silva W.A.Jr."/>
            <person name="da Silveira J.F."/>
            <person name="Silvestri M.L."/>
            <person name="Siqueira W.J."/>
            <person name="de Souza A.A."/>
            <person name="de Souza A.P."/>
            <person name="Terenzi M.F."/>
            <person name="Truffi D."/>
            <person name="Tsai S.M."/>
            <person name="Tsuhako M.H."/>
            <person name="Vallada H."/>
            <person name="Van Sluys M.A."/>
            <person name="Verjovski-Almeida S."/>
            <person name="Vettore A.L."/>
            <person name="Zago M.A."/>
            <person name="Zatz M."/>
            <person name="Meidanis J."/>
            <person name="Setubal J.C."/>
        </authorList>
    </citation>
    <scope>NUCLEOTIDE SEQUENCE [LARGE SCALE GENOMIC DNA]</scope>
    <source>
        <strain evidence="11 12">9a5c</strain>
    </source>
</reference>
<dbReference type="EMBL" id="AE003849">
    <property type="protein sequence ID" value="AAF83273.1"/>
    <property type="molecule type" value="Genomic_DNA"/>
</dbReference>
<accession>Q9PG39</accession>
<evidence type="ECO:0000256" key="4">
    <source>
        <dbReference type="ARBA" id="ARBA00022989"/>
    </source>
</evidence>
<dbReference type="PIR" id="B82804">
    <property type="entry name" value="B82804"/>
</dbReference>
<evidence type="ECO:0000256" key="6">
    <source>
        <dbReference type="ARBA" id="ARBA00023186"/>
    </source>
</evidence>
<evidence type="ECO:0000256" key="3">
    <source>
        <dbReference type="ARBA" id="ARBA00022692"/>
    </source>
</evidence>
<dbReference type="Proteomes" id="UP000000812">
    <property type="component" value="Chromosome"/>
</dbReference>
<dbReference type="GO" id="GO:0005886">
    <property type="term" value="C:plasma membrane"/>
    <property type="evidence" value="ECO:0007669"/>
    <property type="project" value="UniProtKB-SubCell"/>
</dbReference>